<evidence type="ECO:0000313" key="3">
    <source>
        <dbReference type="Proteomes" id="UP000198551"/>
    </source>
</evidence>
<dbReference type="EMBL" id="FMCV01000001">
    <property type="protein sequence ID" value="SCE65383.1"/>
    <property type="molecule type" value="Genomic_DNA"/>
</dbReference>
<proteinExistence type="predicted"/>
<reference evidence="3" key="1">
    <citation type="submission" date="2016-06" db="EMBL/GenBank/DDBJ databases">
        <authorList>
            <person name="Varghese N."/>
        </authorList>
    </citation>
    <scope>NUCLEOTIDE SEQUENCE [LARGE SCALE GENOMIC DNA]</scope>
    <source>
        <strain evidence="3">DSM 45555</strain>
    </source>
</reference>
<name>A0A1C4U108_9ACTN</name>
<feature type="region of interest" description="Disordered" evidence="1">
    <location>
        <begin position="73"/>
        <end position="92"/>
    </location>
</feature>
<feature type="compositionally biased region" description="Polar residues" evidence="1">
    <location>
        <begin position="49"/>
        <end position="58"/>
    </location>
</feature>
<protein>
    <submittedName>
        <fullName evidence="2">Uncharacterized protein</fullName>
    </submittedName>
</protein>
<keyword evidence="3" id="KW-1185">Reference proteome</keyword>
<dbReference type="RefSeq" id="WP_231394718.1">
    <property type="nucleotide sequence ID" value="NZ_FMCV01000001.1"/>
</dbReference>
<dbReference type="AlphaFoldDB" id="A0A1C4U108"/>
<evidence type="ECO:0000256" key="1">
    <source>
        <dbReference type="SAM" id="MobiDB-lite"/>
    </source>
</evidence>
<evidence type="ECO:0000313" key="2">
    <source>
        <dbReference type="EMBL" id="SCE65383.1"/>
    </source>
</evidence>
<dbReference type="Proteomes" id="UP000198551">
    <property type="component" value="Unassembled WGS sequence"/>
</dbReference>
<feature type="region of interest" description="Disordered" evidence="1">
    <location>
        <begin position="37"/>
        <end position="67"/>
    </location>
</feature>
<gene>
    <name evidence="2" type="ORF">GA0070215_101159</name>
</gene>
<accession>A0A1C4U108</accession>
<organism evidence="2 3">
    <name type="scientific">Micromonospora marina</name>
    <dbReference type="NCBI Taxonomy" id="307120"/>
    <lineage>
        <taxon>Bacteria</taxon>
        <taxon>Bacillati</taxon>
        <taxon>Actinomycetota</taxon>
        <taxon>Actinomycetes</taxon>
        <taxon>Micromonosporales</taxon>
        <taxon>Micromonosporaceae</taxon>
        <taxon>Micromonospora</taxon>
    </lineage>
</organism>
<sequence>MARDAGSSGAREVVLVLAVAGAGLALAAVAAFGPWQPSYDGPQGRGATRSFTPGTSAEHSGAGEALSSNVQSAVFGRPFGQGTPAVEPVPRR</sequence>